<sequence>MSKDYNDDWLNYELNHEEFKAALGLRAKDEDGQTLGERIPDDHDERPNILQINDSSLIGRGLESPKRDTPQVFFTTPTRSMTRHLRPLFISTRINGLHFKKVLIDGGAAVNILPFKRLEKLGKSKKDLIPTELTISNFAGTIAATHGILIAEFEVSSKNLMVSYLVVDNTSSYHALMCRDWIHQSMSIPSSLQHELLLWDEEIEDYEMIKADPHYFLPSANNVDTRFYNEDIASLTVPELIKNGHSLIVMAQKFLQQGLTFSSEEWERPQISFNQYHD</sequence>
<dbReference type="PANTHER" id="PTHR33240:SF15">
    <property type="entry name" value="GAG-PRO-LIKE PROTEIN"/>
    <property type="match status" value="1"/>
</dbReference>
<dbReference type="AlphaFoldDB" id="A0AAD4WJ07"/>
<evidence type="ECO:0000313" key="2">
    <source>
        <dbReference type="Proteomes" id="UP001054821"/>
    </source>
</evidence>
<gene>
    <name evidence="1" type="ORF">L3X38_012202</name>
</gene>
<dbReference type="Proteomes" id="UP001054821">
    <property type="component" value="Chromosome 2"/>
</dbReference>
<dbReference type="SUPFAM" id="SSF50630">
    <property type="entry name" value="Acid proteases"/>
    <property type="match status" value="1"/>
</dbReference>
<proteinExistence type="predicted"/>
<dbReference type="EMBL" id="JAJFAZ020000002">
    <property type="protein sequence ID" value="KAI5344325.1"/>
    <property type="molecule type" value="Genomic_DNA"/>
</dbReference>
<evidence type="ECO:0000313" key="1">
    <source>
        <dbReference type="EMBL" id="KAI5344325.1"/>
    </source>
</evidence>
<dbReference type="Gene3D" id="2.40.70.10">
    <property type="entry name" value="Acid Proteases"/>
    <property type="match status" value="1"/>
</dbReference>
<dbReference type="InterPro" id="IPR021109">
    <property type="entry name" value="Peptidase_aspartic_dom_sf"/>
</dbReference>
<reference evidence="1 2" key="1">
    <citation type="journal article" date="2022" name="G3 (Bethesda)">
        <title>Whole-genome sequence and methylome profiling of the almond [Prunus dulcis (Mill.) D.A. Webb] cultivar 'Nonpareil'.</title>
        <authorList>
            <person name="D'Amico-Willman K.M."/>
            <person name="Ouma W.Z."/>
            <person name="Meulia T."/>
            <person name="Sideli G.M."/>
            <person name="Gradziel T.M."/>
            <person name="Fresnedo-Ramirez J."/>
        </authorList>
    </citation>
    <scope>NUCLEOTIDE SEQUENCE [LARGE SCALE GENOMIC DNA]</scope>
    <source>
        <strain evidence="1">Clone GOH B32 T37-40</strain>
    </source>
</reference>
<organism evidence="1 2">
    <name type="scientific">Prunus dulcis</name>
    <name type="common">Almond</name>
    <name type="synonym">Amygdalus dulcis</name>
    <dbReference type="NCBI Taxonomy" id="3755"/>
    <lineage>
        <taxon>Eukaryota</taxon>
        <taxon>Viridiplantae</taxon>
        <taxon>Streptophyta</taxon>
        <taxon>Embryophyta</taxon>
        <taxon>Tracheophyta</taxon>
        <taxon>Spermatophyta</taxon>
        <taxon>Magnoliopsida</taxon>
        <taxon>eudicotyledons</taxon>
        <taxon>Gunneridae</taxon>
        <taxon>Pentapetalae</taxon>
        <taxon>rosids</taxon>
        <taxon>fabids</taxon>
        <taxon>Rosales</taxon>
        <taxon>Rosaceae</taxon>
        <taxon>Amygdaloideae</taxon>
        <taxon>Amygdaleae</taxon>
        <taxon>Prunus</taxon>
    </lineage>
</organism>
<accession>A0AAD4WJ07</accession>
<dbReference type="PANTHER" id="PTHR33240">
    <property type="entry name" value="OS08G0508500 PROTEIN"/>
    <property type="match status" value="1"/>
</dbReference>
<comment type="caution">
    <text evidence="1">The sequence shown here is derived from an EMBL/GenBank/DDBJ whole genome shotgun (WGS) entry which is preliminary data.</text>
</comment>
<dbReference type="CDD" id="cd00303">
    <property type="entry name" value="retropepsin_like"/>
    <property type="match status" value="1"/>
</dbReference>
<keyword evidence="2" id="KW-1185">Reference proteome</keyword>
<name>A0AAD4WJ07_PRUDU</name>
<protein>
    <submittedName>
        <fullName evidence="1">Uncharacterized protein</fullName>
    </submittedName>
</protein>